<evidence type="ECO:0000313" key="9">
    <source>
        <dbReference type="EMBL" id="GAX84209.1"/>
    </source>
</evidence>
<dbReference type="GO" id="GO:0005524">
    <property type="term" value="F:ATP binding"/>
    <property type="evidence" value="ECO:0007669"/>
    <property type="project" value="UniProtKB-KW"/>
</dbReference>
<dbReference type="NCBIfam" id="TIGR00152">
    <property type="entry name" value="dephospho-CoA kinase"/>
    <property type="match status" value="1"/>
</dbReference>
<comment type="caution">
    <text evidence="9">The sequence shown here is derived from an EMBL/GenBank/DDBJ whole genome shotgun (WGS) entry which is preliminary data.</text>
</comment>
<dbReference type="EMBL" id="BEGY01000119">
    <property type="protein sequence ID" value="GAX84209.1"/>
    <property type="molecule type" value="Genomic_DNA"/>
</dbReference>
<protein>
    <recommendedName>
        <fullName evidence="11">Dephospho-CoA kinase</fullName>
    </recommendedName>
</protein>
<dbReference type="CDD" id="cd02022">
    <property type="entry name" value="DPCK"/>
    <property type="match status" value="1"/>
</dbReference>
<dbReference type="HAMAP" id="MF_00376">
    <property type="entry name" value="Dephospho_CoA_kinase"/>
    <property type="match status" value="1"/>
</dbReference>
<comment type="similarity">
    <text evidence="1">Belongs to the CoaE family.</text>
</comment>
<dbReference type="GO" id="GO:0004140">
    <property type="term" value="F:dephospho-CoA kinase activity"/>
    <property type="evidence" value="ECO:0007669"/>
    <property type="project" value="InterPro"/>
</dbReference>
<dbReference type="PROSITE" id="PS51219">
    <property type="entry name" value="DPCK"/>
    <property type="match status" value="1"/>
</dbReference>
<keyword evidence="2" id="KW-0963">Cytoplasm</keyword>
<reference evidence="9 10" key="1">
    <citation type="submission" date="2017-08" db="EMBL/GenBank/DDBJ databases">
        <title>Acidophilic green algal genome provides insights into adaptation to an acidic environment.</title>
        <authorList>
            <person name="Hirooka S."/>
            <person name="Hirose Y."/>
            <person name="Kanesaki Y."/>
            <person name="Higuchi S."/>
            <person name="Fujiwara T."/>
            <person name="Onuma R."/>
            <person name="Era A."/>
            <person name="Ohbayashi R."/>
            <person name="Uzuka A."/>
            <person name="Nozaki H."/>
            <person name="Yoshikawa H."/>
            <person name="Miyagishima S.Y."/>
        </authorList>
    </citation>
    <scope>NUCLEOTIDE SEQUENCE [LARGE SCALE GENOMIC DNA]</scope>
    <source>
        <strain evidence="9 10">NIES-2499</strain>
    </source>
</reference>
<dbReference type="InterPro" id="IPR027417">
    <property type="entry name" value="P-loop_NTPase"/>
</dbReference>
<dbReference type="PANTHER" id="PTHR10695">
    <property type="entry name" value="DEPHOSPHO-COA KINASE-RELATED"/>
    <property type="match status" value="1"/>
</dbReference>
<dbReference type="InterPro" id="IPR001977">
    <property type="entry name" value="Depp_CoAkinase"/>
</dbReference>
<evidence type="ECO:0008006" key="11">
    <source>
        <dbReference type="Google" id="ProtNLM"/>
    </source>
</evidence>
<proteinExistence type="inferred from homology"/>
<dbReference type="AlphaFoldDB" id="A0A250XMQ5"/>
<keyword evidence="10" id="KW-1185">Reference proteome</keyword>
<keyword evidence="5" id="KW-0418">Kinase</keyword>
<evidence type="ECO:0000256" key="1">
    <source>
        <dbReference type="ARBA" id="ARBA00009018"/>
    </source>
</evidence>
<evidence type="ECO:0000256" key="2">
    <source>
        <dbReference type="ARBA" id="ARBA00022490"/>
    </source>
</evidence>
<evidence type="ECO:0000256" key="7">
    <source>
        <dbReference type="ARBA" id="ARBA00022993"/>
    </source>
</evidence>
<keyword evidence="4" id="KW-0547">Nucleotide-binding</keyword>
<dbReference type="OrthoDB" id="247245at2759"/>
<feature type="transmembrane region" description="Helical" evidence="8">
    <location>
        <begin position="201"/>
        <end position="223"/>
    </location>
</feature>
<evidence type="ECO:0000256" key="5">
    <source>
        <dbReference type="ARBA" id="ARBA00022777"/>
    </source>
</evidence>
<evidence type="ECO:0000256" key="4">
    <source>
        <dbReference type="ARBA" id="ARBA00022741"/>
    </source>
</evidence>
<name>A0A250XMQ5_9CHLO</name>
<keyword evidence="6" id="KW-0067">ATP-binding</keyword>
<keyword evidence="8" id="KW-0812">Transmembrane</keyword>
<keyword evidence="8" id="KW-1133">Transmembrane helix</keyword>
<evidence type="ECO:0000256" key="8">
    <source>
        <dbReference type="SAM" id="Phobius"/>
    </source>
</evidence>
<dbReference type="Gene3D" id="3.40.50.300">
    <property type="entry name" value="P-loop containing nucleotide triphosphate hydrolases"/>
    <property type="match status" value="1"/>
</dbReference>
<dbReference type="Pfam" id="PF01121">
    <property type="entry name" value="CoaE"/>
    <property type="match status" value="1"/>
</dbReference>
<gene>
    <name evidence="9" type="ORF">CEUSTIGMA_g11632.t1</name>
</gene>
<organism evidence="9 10">
    <name type="scientific">Chlamydomonas eustigma</name>
    <dbReference type="NCBI Taxonomy" id="1157962"/>
    <lineage>
        <taxon>Eukaryota</taxon>
        <taxon>Viridiplantae</taxon>
        <taxon>Chlorophyta</taxon>
        <taxon>core chlorophytes</taxon>
        <taxon>Chlorophyceae</taxon>
        <taxon>CS clade</taxon>
        <taxon>Chlamydomonadales</taxon>
        <taxon>Chlamydomonadaceae</taxon>
        <taxon>Chlamydomonas</taxon>
    </lineage>
</organism>
<dbReference type="SUPFAM" id="SSF52540">
    <property type="entry name" value="P-loop containing nucleoside triphosphate hydrolases"/>
    <property type="match status" value="1"/>
</dbReference>
<dbReference type="GO" id="GO:0015937">
    <property type="term" value="P:coenzyme A biosynthetic process"/>
    <property type="evidence" value="ECO:0007669"/>
    <property type="project" value="UniProtKB-KW"/>
</dbReference>
<accession>A0A250XMQ5</accession>
<dbReference type="STRING" id="1157962.A0A250XMQ5"/>
<keyword evidence="7" id="KW-0173">Coenzyme A biosynthesis</keyword>
<sequence length="227" mass="25318">MRIIGLTGGIACGKSSVSHLLSNMGAYVIDCDKIAHEACAKGSWGYNRIVQAFGREVLGSNGDIDREALSCLIFQNVSARRKLNTATHLPIALELIRQIICSWLSFRFLVVVDMPLLFETGAHKWMNMTILVCCKQEIQVERLMNRDKMSQTEALNRISSQLDQGRKMELANMILDNNGSKSDLEEKVKVLVTQISRNTTAWGLLTSPLTFSLLGFSIIACLCNRTY</sequence>
<keyword evidence="8" id="KW-0472">Membrane</keyword>
<dbReference type="FunFam" id="3.40.50.300:FF:000991">
    <property type="entry name" value="Dephospho-CoA kinase"/>
    <property type="match status" value="1"/>
</dbReference>
<dbReference type="Proteomes" id="UP000232323">
    <property type="component" value="Unassembled WGS sequence"/>
</dbReference>
<keyword evidence="3" id="KW-0808">Transferase</keyword>
<evidence type="ECO:0000313" key="10">
    <source>
        <dbReference type="Proteomes" id="UP000232323"/>
    </source>
</evidence>
<dbReference type="PANTHER" id="PTHR10695:SF46">
    <property type="entry name" value="BIFUNCTIONAL COENZYME A SYNTHASE-RELATED"/>
    <property type="match status" value="1"/>
</dbReference>
<evidence type="ECO:0000256" key="3">
    <source>
        <dbReference type="ARBA" id="ARBA00022679"/>
    </source>
</evidence>
<evidence type="ECO:0000256" key="6">
    <source>
        <dbReference type="ARBA" id="ARBA00022840"/>
    </source>
</evidence>